<accession>A0A2K2FJM4</accession>
<organism evidence="1 2">
    <name type="scientific">Clostridium thermosuccinogenes</name>
    <dbReference type="NCBI Taxonomy" id="84032"/>
    <lineage>
        <taxon>Bacteria</taxon>
        <taxon>Bacillati</taxon>
        <taxon>Bacillota</taxon>
        <taxon>Clostridia</taxon>
        <taxon>Eubacteriales</taxon>
        <taxon>Clostridiaceae</taxon>
        <taxon>Clostridium</taxon>
    </lineage>
</organism>
<dbReference type="KEGG" id="cthd:CDO33_18900"/>
<dbReference type="Proteomes" id="UP000236151">
    <property type="component" value="Unassembled WGS sequence"/>
</dbReference>
<gene>
    <name evidence="1" type="ORF">CDQ84_04405</name>
</gene>
<dbReference type="EMBL" id="NIOJ01000006">
    <property type="protein sequence ID" value="PNU00893.1"/>
    <property type="molecule type" value="Genomic_DNA"/>
</dbReference>
<evidence type="ECO:0000313" key="1">
    <source>
        <dbReference type="EMBL" id="PNU00893.1"/>
    </source>
</evidence>
<evidence type="ECO:0000313" key="2">
    <source>
        <dbReference type="Proteomes" id="UP000236151"/>
    </source>
</evidence>
<dbReference type="OrthoDB" id="979132at2"/>
<comment type="caution">
    <text evidence="1">The sequence shown here is derived from an EMBL/GenBank/DDBJ whole genome shotgun (WGS) entry which is preliminary data.</text>
</comment>
<reference evidence="1 2" key="1">
    <citation type="submission" date="2017-06" db="EMBL/GenBank/DDBJ databases">
        <title>Investigating the central metabolism of Clostridium thermosuccinogenes.</title>
        <authorList>
            <person name="Koendjbiharie J.G."/>
            <person name="van Kranenburg R."/>
        </authorList>
    </citation>
    <scope>NUCLEOTIDE SEQUENCE [LARGE SCALE GENOMIC DNA]</scope>
    <source>
        <strain evidence="1 2">DSM 5806</strain>
    </source>
</reference>
<protein>
    <recommendedName>
        <fullName evidence="3">Type I-B CRISPR-associated protein Cas5</fullName>
    </recommendedName>
</protein>
<name>A0A2K2FJM4_9CLOT</name>
<dbReference type="AlphaFoldDB" id="A0A2K2FJM4"/>
<keyword evidence="2" id="KW-1185">Reference proteome</keyword>
<proteinExistence type="predicted"/>
<dbReference type="RefSeq" id="WP_103080508.1">
    <property type="nucleotide sequence ID" value="NZ_CP021850.1"/>
</dbReference>
<evidence type="ECO:0008006" key="3">
    <source>
        <dbReference type="Google" id="ProtNLM"/>
    </source>
</evidence>
<sequence length="228" mass="26915">MWLEITYRPVSLFSLRRSDATNPAAKSLLCPSPYSIKMALLNSIITFGSVEEAIERFNTIKSFNIQFKLPKYICANNCFIKIQKEPHSDKKKKNPDIAFDSTVGFREFIYYNGDIAIAVAVDEKLVDYYVDKFKRINYFGKRGCFFQFIKAERIEELDEQYSGYFDETSLIARNDRMIIRMDDFHNKAKFDNVNTYSTQKAMRLEKLYYLNYKMVKANKNYTLYERSC</sequence>